<dbReference type="EMBL" id="FQUC01000006">
    <property type="protein sequence ID" value="SHF42723.1"/>
    <property type="molecule type" value="Genomic_DNA"/>
</dbReference>
<accession>A0A1M5BJG2</accession>
<proteinExistence type="predicted"/>
<reference evidence="3" key="1">
    <citation type="submission" date="2016-11" db="EMBL/GenBank/DDBJ databases">
        <authorList>
            <person name="Varghese N."/>
            <person name="Submissions S."/>
        </authorList>
    </citation>
    <scope>NUCLEOTIDE SEQUENCE [LARGE SCALE GENOMIC DNA]</scope>
    <source>
        <strain evidence="3">DSM 27370</strain>
    </source>
</reference>
<organism evidence="2 3">
    <name type="scientific">Dysgonomonas macrotermitis</name>
    <dbReference type="NCBI Taxonomy" id="1346286"/>
    <lineage>
        <taxon>Bacteria</taxon>
        <taxon>Pseudomonadati</taxon>
        <taxon>Bacteroidota</taxon>
        <taxon>Bacteroidia</taxon>
        <taxon>Bacteroidales</taxon>
        <taxon>Dysgonomonadaceae</taxon>
        <taxon>Dysgonomonas</taxon>
    </lineage>
</organism>
<protein>
    <submittedName>
        <fullName evidence="2">Uncharacterized protein</fullName>
    </submittedName>
</protein>
<evidence type="ECO:0000313" key="3">
    <source>
        <dbReference type="Proteomes" id="UP000184480"/>
    </source>
</evidence>
<sequence length="62" mass="7531">MYKFSIALFIVSTTCIFLNIILIIIDRYNINHYIRACTFVVLSFSSYYLMKYYKEKRDNNNK</sequence>
<evidence type="ECO:0000313" key="2">
    <source>
        <dbReference type="EMBL" id="SHF42723.1"/>
    </source>
</evidence>
<name>A0A1M5BJG2_9BACT</name>
<keyword evidence="1" id="KW-1133">Transmembrane helix</keyword>
<dbReference type="AlphaFoldDB" id="A0A1M5BJG2"/>
<feature type="transmembrane region" description="Helical" evidence="1">
    <location>
        <begin position="6"/>
        <end position="25"/>
    </location>
</feature>
<keyword evidence="3" id="KW-1185">Reference proteome</keyword>
<dbReference type="Proteomes" id="UP000184480">
    <property type="component" value="Unassembled WGS sequence"/>
</dbReference>
<keyword evidence="1" id="KW-0812">Transmembrane</keyword>
<gene>
    <name evidence="2" type="ORF">SAMN05444362_10694</name>
</gene>
<keyword evidence="1" id="KW-0472">Membrane</keyword>
<feature type="transmembrane region" description="Helical" evidence="1">
    <location>
        <begin position="32"/>
        <end position="50"/>
    </location>
</feature>
<dbReference type="STRING" id="1346286.SAMN05444362_10694"/>
<evidence type="ECO:0000256" key="1">
    <source>
        <dbReference type="SAM" id="Phobius"/>
    </source>
</evidence>